<evidence type="ECO:0000256" key="5">
    <source>
        <dbReference type="ARBA" id="ARBA00023052"/>
    </source>
</evidence>
<evidence type="ECO:0000313" key="12">
    <source>
        <dbReference type="Proteomes" id="UP001155027"/>
    </source>
</evidence>
<dbReference type="PANTHER" id="PTHR42916">
    <property type="entry name" value="2-SUCCINYL-5-ENOLPYRUVYL-6-HYDROXY-3-CYCLOHEXENE-1-CARBOXYLATE SYNTHASE"/>
    <property type="match status" value="1"/>
</dbReference>
<dbReference type="InterPro" id="IPR032264">
    <property type="entry name" value="MenD_middle"/>
</dbReference>
<evidence type="ECO:0000313" key="11">
    <source>
        <dbReference type="EMBL" id="MCS3676655.1"/>
    </source>
</evidence>
<feature type="domain" description="Menaquinone biosynthesis protein MenD middle" evidence="10">
    <location>
        <begin position="199"/>
        <end position="417"/>
    </location>
</feature>
<dbReference type="InterPro" id="IPR004433">
    <property type="entry name" value="MenaQ_synth_MenD"/>
</dbReference>
<evidence type="ECO:0000256" key="7">
    <source>
        <dbReference type="HAMAP-Rule" id="MF_01659"/>
    </source>
</evidence>
<reference evidence="11" key="1">
    <citation type="submission" date="2022-08" db="EMBL/GenBank/DDBJ databases">
        <title>Genomic Encyclopedia of Type Strains, Phase V (KMG-V): Genome sequencing to study the core and pangenomes of soil and plant-associated prokaryotes.</title>
        <authorList>
            <person name="Whitman W."/>
        </authorList>
    </citation>
    <scope>NUCLEOTIDE SEQUENCE</scope>
    <source>
        <strain evidence="11">0</strain>
    </source>
</reference>
<comment type="pathway">
    <text evidence="7">Quinol/quinone metabolism; 1,4-dihydroxy-2-naphthoate biosynthesis; 1,4-dihydroxy-2-naphthoate from chorismate: step 2/7.</text>
</comment>
<keyword evidence="6 7" id="KW-0464">Manganese</keyword>
<name>A0A9X2PTR6_9BACT</name>
<comment type="pathway">
    <text evidence="7">Quinol/quinone metabolism; menaquinone biosynthesis.</text>
</comment>
<comment type="catalytic activity">
    <reaction evidence="7">
        <text>isochorismate + 2-oxoglutarate + H(+) = 5-enolpyruvoyl-6-hydroxy-2-succinyl-cyclohex-3-ene-1-carboxylate + CO2</text>
        <dbReference type="Rhea" id="RHEA:25593"/>
        <dbReference type="ChEBI" id="CHEBI:15378"/>
        <dbReference type="ChEBI" id="CHEBI:16526"/>
        <dbReference type="ChEBI" id="CHEBI:16810"/>
        <dbReference type="ChEBI" id="CHEBI:29780"/>
        <dbReference type="ChEBI" id="CHEBI:58818"/>
        <dbReference type="EC" id="2.2.1.9"/>
    </reaction>
</comment>
<dbReference type="EMBL" id="JANUAU010000002">
    <property type="protein sequence ID" value="MCS3676655.1"/>
    <property type="molecule type" value="Genomic_DNA"/>
</dbReference>
<dbReference type="Pfam" id="PF16582">
    <property type="entry name" value="TPP_enzyme_M_2"/>
    <property type="match status" value="1"/>
</dbReference>
<comment type="cofactor">
    <cofactor evidence="7">
        <name>thiamine diphosphate</name>
        <dbReference type="ChEBI" id="CHEBI:58937"/>
    </cofactor>
    <text evidence="7">Binds 1 thiamine pyrophosphate per subunit.</text>
</comment>
<dbReference type="GO" id="GO:0009234">
    <property type="term" value="P:menaquinone biosynthetic process"/>
    <property type="evidence" value="ECO:0007669"/>
    <property type="project" value="UniProtKB-UniRule"/>
</dbReference>
<dbReference type="Pfam" id="PF02776">
    <property type="entry name" value="TPP_enzyme_N"/>
    <property type="match status" value="1"/>
</dbReference>
<dbReference type="InterPro" id="IPR029061">
    <property type="entry name" value="THDP-binding"/>
</dbReference>
<dbReference type="Proteomes" id="UP001155027">
    <property type="component" value="Unassembled WGS sequence"/>
</dbReference>
<keyword evidence="3 7" id="KW-0479">Metal-binding</keyword>
<dbReference type="SUPFAM" id="SSF52518">
    <property type="entry name" value="Thiamin diphosphate-binding fold (THDP-binding)"/>
    <property type="match status" value="2"/>
</dbReference>
<keyword evidence="2 7" id="KW-0808">Transferase</keyword>
<dbReference type="RefSeq" id="WP_259079413.1">
    <property type="nucleotide sequence ID" value="NZ_JANUAU010000002.1"/>
</dbReference>
<dbReference type="GO" id="GO:0030145">
    <property type="term" value="F:manganese ion binding"/>
    <property type="evidence" value="ECO:0007669"/>
    <property type="project" value="UniProtKB-UniRule"/>
</dbReference>
<comment type="similarity">
    <text evidence="7">Belongs to the TPP enzyme family. MenD subfamily.</text>
</comment>
<protein>
    <recommendedName>
        <fullName evidence="7">2-succinyl-5-enolpyruvyl-6-hydroxy-3-cyclohexene-1-carboxylate synthase</fullName>
        <shortName evidence="7">SEPHCHC synthase</shortName>
        <ecNumber evidence="7">2.2.1.9</ecNumber>
    </recommendedName>
    <alternativeName>
        <fullName evidence="7">Menaquinone biosynthesis protein MenD</fullName>
    </alternativeName>
</protein>
<dbReference type="EC" id="2.2.1.9" evidence="7"/>
<sequence>MAHQSWSVLDAPNPTYLWTQLLVEELVRNGVHTFFVAPGSRSTPLTVAIARHPEAESVLHVDERGAAFAALGVGRAARGPAAWVTTSGTAVANGLPAAVEASVDGVPMLLLTADRPPELRDTGANQTIDQVKIFGDYVRWQADVPPPSDEVDPAYVLTTADQVLHQTLRAPAGPVHVNCMFRKPLEPVETEASVAVPTAVDAWARGTEPYTHYPTPAPSPPGPEVDALAETVRGTEHGLVVAGRLDSAAAADATRRLATHLGWPLIPDLTSRLRRGGREQPEQVPYGDLVLTSAAFREGHPPRAVLQVGGRFASKRLRLFLRDSAPEVWAVVRPGPSRIDPDHRVTHHVEAAVPAAVDALVARLEEGPRGTTWRDDWAGASERAGAVVQAHVQESDALTDPLVAALLTEEMPSEHALVAASSMPVRDLNRHAAPSGTGGPAFANRGASGIDGTVATAAGIAEGRDGPVTLLIGDLALQHDLNGLALLQDRPVVAIVVNNDGGGIFHFLPIREHDEFNPYFTTPHGHDFEHAAALFDLPYHRPDSPSALRSAYAQACRSGESALIEVQTDRATNRQVHDRLEASVERAVEEG</sequence>
<gene>
    <name evidence="7" type="primary">menD</name>
    <name evidence="11" type="ORF">GGP71_000562</name>
</gene>
<dbReference type="GO" id="GO:0030976">
    <property type="term" value="F:thiamine pyrophosphate binding"/>
    <property type="evidence" value="ECO:0007669"/>
    <property type="project" value="UniProtKB-UniRule"/>
</dbReference>
<dbReference type="NCBIfam" id="TIGR00173">
    <property type="entry name" value="menD"/>
    <property type="match status" value="1"/>
</dbReference>
<evidence type="ECO:0000259" key="9">
    <source>
        <dbReference type="Pfam" id="PF02776"/>
    </source>
</evidence>
<dbReference type="PIRSF" id="PIRSF004983">
    <property type="entry name" value="MenD"/>
    <property type="match status" value="1"/>
</dbReference>
<dbReference type="Gene3D" id="3.40.50.1220">
    <property type="entry name" value="TPP-binding domain"/>
    <property type="match status" value="1"/>
</dbReference>
<dbReference type="Gene3D" id="3.40.50.970">
    <property type="match status" value="2"/>
</dbReference>
<evidence type="ECO:0000256" key="2">
    <source>
        <dbReference type="ARBA" id="ARBA00022679"/>
    </source>
</evidence>
<dbReference type="PANTHER" id="PTHR42916:SF1">
    <property type="entry name" value="PROTEIN PHYLLO, CHLOROPLASTIC"/>
    <property type="match status" value="1"/>
</dbReference>
<dbReference type="GO" id="GO:0070204">
    <property type="term" value="F:2-succinyl-5-enolpyruvyl-6-hydroxy-3-cyclohexene-1-carboxylic-acid synthase activity"/>
    <property type="evidence" value="ECO:0007669"/>
    <property type="project" value="UniProtKB-UniRule"/>
</dbReference>
<comment type="function">
    <text evidence="7">Catalyzes the thiamine diphosphate-dependent decarboxylation of 2-oxoglutarate and the subsequent addition of the resulting succinic semialdehyde-thiamine pyrophosphate anion to isochorismate to yield 2-succinyl-5-enolpyruvyl-6-hydroxy-3-cyclohexene-1-carboxylate (SEPHCHC).</text>
</comment>
<evidence type="ECO:0000256" key="4">
    <source>
        <dbReference type="ARBA" id="ARBA00022842"/>
    </source>
</evidence>
<dbReference type="SUPFAM" id="SSF52467">
    <property type="entry name" value="DHS-like NAD/FAD-binding domain"/>
    <property type="match status" value="1"/>
</dbReference>
<dbReference type="AlphaFoldDB" id="A0A9X2PTR6"/>
<organism evidence="11 12">
    <name type="scientific">Salinibacter ruber</name>
    <dbReference type="NCBI Taxonomy" id="146919"/>
    <lineage>
        <taxon>Bacteria</taxon>
        <taxon>Pseudomonadati</taxon>
        <taxon>Rhodothermota</taxon>
        <taxon>Rhodothermia</taxon>
        <taxon>Rhodothermales</taxon>
        <taxon>Salinibacteraceae</taxon>
        <taxon>Salinibacter</taxon>
    </lineage>
</organism>
<comment type="subunit">
    <text evidence="7">Homodimer.</text>
</comment>
<dbReference type="CDD" id="cd07037">
    <property type="entry name" value="TPP_PYR_MenD"/>
    <property type="match status" value="1"/>
</dbReference>
<dbReference type="InterPro" id="IPR011766">
    <property type="entry name" value="TPP_enzyme_TPP-bd"/>
</dbReference>
<evidence type="ECO:0000259" key="10">
    <source>
        <dbReference type="Pfam" id="PF16582"/>
    </source>
</evidence>
<accession>A0A9X2PTR6</accession>
<evidence type="ECO:0000256" key="3">
    <source>
        <dbReference type="ARBA" id="ARBA00022723"/>
    </source>
</evidence>
<comment type="caution">
    <text evidence="11">The sequence shown here is derived from an EMBL/GenBank/DDBJ whole genome shotgun (WGS) entry which is preliminary data.</text>
</comment>
<dbReference type="InterPro" id="IPR012001">
    <property type="entry name" value="Thiamin_PyroP_enz_TPP-bd_dom"/>
</dbReference>
<keyword evidence="4 7" id="KW-0460">Magnesium</keyword>
<dbReference type="InterPro" id="IPR029035">
    <property type="entry name" value="DHS-like_NAD/FAD-binding_dom"/>
</dbReference>
<keyword evidence="5 7" id="KW-0786">Thiamine pyrophosphate</keyword>
<dbReference type="HAMAP" id="MF_01659">
    <property type="entry name" value="MenD"/>
    <property type="match status" value="1"/>
</dbReference>
<evidence type="ECO:0000256" key="1">
    <source>
        <dbReference type="ARBA" id="ARBA00022428"/>
    </source>
</evidence>
<comment type="cofactor">
    <cofactor evidence="7">
        <name>Mg(2+)</name>
        <dbReference type="ChEBI" id="CHEBI:18420"/>
    </cofactor>
    <cofactor evidence="7">
        <name>Mn(2+)</name>
        <dbReference type="ChEBI" id="CHEBI:29035"/>
    </cofactor>
</comment>
<feature type="domain" description="Thiamine pyrophosphate enzyme N-terminal TPP-binding" evidence="9">
    <location>
        <begin position="20"/>
        <end position="133"/>
    </location>
</feature>
<dbReference type="CDD" id="cd02009">
    <property type="entry name" value="TPP_SHCHC_synthase"/>
    <property type="match status" value="1"/>
</dbReference>
<dbReference type="GO" id="GO:0000287">
    <property type="term" value="F:magnesium ion binding"/>
    <property type="evidence" value="ECO:0007669"/>
    <property type="project" value="UniProtKB-UniRule"/>
</dbReference>
<keyword evidence="1 7" id="KW-0474">Menaquinone biosynthesis</keyword>
<feature type="domain" description="Thiamine pyrophosphate enzyme TPP-binding" evidence="8">
    <location>
        <begin position="447"/>
        <end position="566"/>
    </location>
</feature>
<evidence type="ECO:0000256" key="6">
    <source>
        <dbReference type="ARBA" id="ARBA00023211"/>
    </source>
</evidence>
<proteinExistence type="inferred from homology"/>
<dbReference type="Pfam" id="PF02775">
    <property type="entry name" value="TPP_enzyme_C"/>
    <property type="match status" value="1"/>
</dbReference>
<evidence type="ECO:0000259" key="8">
    <source>
        <dbReference type="Pfam" id="PF02775"/>
    </source>
</evidence>